<reference evidence="1" key="1">
    <citation type="submission" date="2022-08" db="EMBL/GenBank/DDBJ databases">
        <authorList>
            <person name="Wang H."/>
        </authorList>
    </citation>
    <scope>NUCLEOTIDE SEQUENCE</scope>
    <source>
        <strain evidence="1">PS10</strain>
    </source>
</reference>
<protein>
    <submittedName>
        <fullName evidence="1">Uncharacterized protein</fullName>
    </submittedName>
</protein>
<accession>A0ABT7HU43</accession>
<dbReference type="RefSeq" id="WP_284938749.1">
    <property type="nucleotide sequence ID" value="NZ_JANURM010000030.1"/>
</dbReference>
<name>A0ABT7HU43_9BACT</name>
<proteinExistence type="predicted"/>
<sequence length="236" mass="26499">MKFSDFKKAKTLSLANLLSRSNYALANELKQCDFKYISCFYDEILGKENLIKCEIGSISYVLALICKNFGVKNEYFDELDEGFLSGECSVGEEEFVWLSEWLKDAQNIIIDASFFTHKDAKMLFEFLEILGLNVIVCDSDIKSYETNGDLSELKELNNFDGSVIYQEISATPYIKGGASFMAASKIKDGDLVEISNGDFKMSANFTLDLSQSSTVAFVGVSKISGYNFRQVMVRKI</sequence>
<dbReference type="EMBL" id="JANURM010000030">
    <property type="protein sequence ID" value="MDL0089963.1"/>
    <property type="molecule type" value="Genomic_DNA"/>
</dbReference>
<comment type="caution">
    <text evidence="1">The sequence shown here is derived from an EMBL/GenBank/DDBJ whole genome shotgun (WGS) entry which is preliminary data.</text>
</comment>
<keyword evidence="2" id="KW-1185">Reference proteome</keyword>
<dbReference type="Proteomes" id="UP001173801">
    <property type="component" value="Unassembled WGS sequence"/>
</dbReference>
<organism evidence="1 2">
    <name type="scientific">Campylobacter gastrosuis</name>
    <dbReference type="NCBI Taxonomy" id="2974576"/>
    <lineage>
        <taxon>Bacteria</taxon>
        <taxon>Pseudomonadati</taxon>
        <taxon>Campylobacterota</taxon>
        <taxon>Epsilonproteobacteria</taxon>
        <taxon>Campylobacterales</taxon>
        <taxon>Campylobacteraceae</taxon>
        <taxon>Campylobacter</taxon>
    </lineage>
</organism>
<gene>
    <name evidence="1" type="ORF">NYG85_11405</name>
</gene>
<evidence type="ECO:0000313" key="2">
    <source>
        <dbReference type="Proteomes" id="UP001173801"/>
    </source>
</evidence>
<reference evidence="1" key="2">
    <citation type="journal article" date="2023" name="Microorganisms">
        <title>Isolation and Genomic Characteristics of Cat-Borne Campylobacter felis sp. nov. and Sheep-Borne Campylobacter ovis sp. nov.</title>
        <authorList>
            <person name="Wang H."/>
            <person name="Li Y."/>
            <person name="Gu Y."/>
            <person name="Zhou G."/>
            <person name="Chen X."/>
            <person name="Zhang X."/>
            <person name="Shao Z."/>
            <person name="Zhang J."/>
            <person name="Zhang M."/>
        </authorList>
    </citation>
    <scope>NUCLEOTIDE SEQUENCE</scope>
    <source>
        <strain evidence="1">PS10</strain>
    </source>
</reference>
<evidence type="ECO:0000313" key="1">
    <source>
        <dbReference type="EMBL" id="MDL0089963.1"/>
    </source>
</evidence>